<organism evidence="9 10">
    <name type="scientific">Parvularcula marina</name>
    <dbReference type="NCBI Taxonomy" id="2292771"/>
    <lineage>
        <taxon>Bacteria</taxon>
        <taxon>Pseudomonadati</taxon>
        <taxon>Pseudomonadota</taxon>
        <taxon>Alphaproteobacteria</taxon>
        <taxon>Parvularculales</taxon>
        <taxon>Parvularculaceae</taxon>
        <taxon>Parvularcula</taxon>
    </lineage>
</organism>
<evidence type="ECO:0000256" key="6">
    <source>
        <dbReference type="SAM" id="Coils"/>
    </source>
</evidence>
<dbReference type="EMBL" id="QUQO01000002">
    <property type="protein sequence ID" value="RFB01479.1"/>
    <property type="molecule type" value="Genomic_DNA"/>
</dbReference>
<evidence type="ECO:0000259" key="8">
    <source>
        <dbReference type="Pfam" id="PF02706"/>
    </source>
</evidence>
<feature type="transmembrane region" description="Helical" evidence="7">
    <location>
        <begin position="24"/>
        <end position="41"/>
    </location>
</feature>
<feature type="transmembrane region" description="Helical" evidence="7">
    <location>
        <begin position="462"/>
        <end position="482"/>
    </location>
</feature>
<gene>
    <name evidence="9" type="ORF">DX908_14420</name>
</gene>
<feature type="transmembrane region" description="Helical" evidence="7">
    <location>
        <begin position="400"/>
        <end position="423"/>
    </location>
</feature>
<dbReference type="InterPro" id="IPR050445">
    <property type="entry name" value="Bact_polysacc_biosynth/exp"/>
</dbReference>
<keyword evidence="5 7" id="KW-0472">Membrane</keyword>
<dbReference type="PANTHER" id="PTHR32309:SF31">
    <property type="entry name" value="CAPSULAR EXOPOLYSACCHARIDE FAMILY"/>
    <property type="match status" value="1"/>
</dbReference>
<evidence type="ECO:0000256" key="2">
    <source>
        <dbReference type="ARBA" id="ARBA00022475"/>
    </source>
</evidence>
<feature type="domain" description="Polysaccharide chain length determinant N-terminal" evidence="8">
    <location>
        <begin position="17"/>
        <end position="98"/>
    </location>
</feature>
<dbReference type="Proteomes" id="UP000264589">
    <property type="component" value="Unassembled WGS sequence"/>
</dbReference>
<comment type="caution">
    <text evidence="9">The sequence shown here is derived from an EMBL/GenBank/DDBJ whole genome shotgun (WGS) entry which is preliminary data.</text>
</comment>
<accession>A0A371R7R8</accession>
<dbReference type="Pfam" id="PF02706">
    <property type="entry name" value="Wzz"/>
    <property type="match status" value="1"/>
</dbReference>
<protein>
    <recommendedName>
        <fullName evidence="8">Polysaccharide chain length determinant N-terminal domain-containing protein</fullName>
    </recommendedName>
</protein>
<dbReference type="InParanoid" id="A0A371R7R8"/>
<evidence type="ECO:0000256" key="3">
    <source>
        <dbReference type="ARBA" id="ARBA00022692"/>
    </source>
</evidence>
<evidence type="ECO:0000256" key="5">
    <source>
        <dbReference type="ARBA" id="ARBA00023136"/>
    </source>
</evidence>
<evidence type="ECO:0000256" key="7">
    <source>
        <dbReference type="SAM" id="Phobius"/>
    </source>
</evidence>
<evidence type="ECO:0000256" key="4">
    <source>
        <dbReference type="ARBA" id="ARBA00022989"/>
    </source>
</evidence>
<dbReference type="OrthoDB" id="9795292at2"/>
<name>A0A371R7R8_9PROT</name>
<evidence type="ECO:0000256" key="1">
    <source>
        <dbReference type="ARBA" id="ARBA00004651"/>
    </source>
</evidence>
<dbReference type="InterPro" id="IPR014345">
    <property type="entry name" value="XrtA_polysacc_chain"/>
</dbReference>
<dbReference type="AlphaFoldDB" id="A0A371R7R8"/>
<sequence>MPSFITSLPRPIVRSLVGMWRHRWLAVILAWIAAIVGWIMVSTIPDLYESRAQVYINTDTALDSTISEVGVRPNLEKGVRIIRRQLLSRDNMERLIYNTGLDADISGEAQLQRHMDSLANRIDVRMDEEGYFTFRFAHRDPKTAQKVVATLLDIFIEQNLETASADVNKAMQNLDRELALRRSELDEIDGRITEFRRENASELAGSRRLNRLLDNKLDEVGRIDDMISLAEARAQRLRGTLSVTPRYASDNDLDALKLQLATLQTLYTDTYPDIVRLKAQIAEFESGSSTLPENPVYEEAERALVAANDEVTSLRSRKNRLQNEIDEMTLDAAETPEAEAQLEALMRDRDRVETTYLDLSRERTEMDVYANLNRGGGAIEYTRFEAPKVAATPIWPPRGLFMIAVALMATGAAIGVVLMLTLFDRTYTQPADLEASFGLPVLGGISPAPTVGKRFWLIGERAGLFAAVAGLFLVAAGLSWWVGQSFGADGGNAVAEVEQVRTLAGLR</sequence>
<dbReference type="NCBIfam" id="TIGR03007">
    <property type="entry name" value="pepcterm_ChnLen"/>
    <property type="match status" value="1"/>
</dbReference>
<keyword evidence="10" id="KW-1185">Reference proteome</keyword>
<dbReference type="GO" id="GO:0005886">
    <property type="term" value="C:plasma membrane"/>
    <property type="evidence" value="ECO:0007669"/>
    <property type="project" value="UniProtKB-SubCell"/>
</dbReference>
<proteinExistence type="predicted"/>
<keyword evidence="3 7" id="KW-0812">Transmembrane</keyword>
<feature type="coiled-coil region" evidence="6">
    <location>
        <begin position="297"/>
        <end position="362"/>
    </location>
</feature>
<reference evidence="9 10" key="1">
    <citation type="submission" date="2018-08" db="EMBL/GenBank/DDBJ databases">
        <title>Parvularcula sp. SM1705, isolated from surface water of the South Sea China.</title>
        <authorList>
            <person name="Sun L."/>
        </authorList>
    </citation>
    <scope>NUCLEOTIDE SEQUENCE [LARGE SCALE GENOMIC DNA]</scope>
    <source>
        <strain evidence="9 10">SM1705</strain>
    </source>
</reference>
<keyword evidence="2" id="KW-1003">Cell membrane</keyword>
<keyword evidence="6" id="KW-0175">Coiled coil</keyword>
<dbReference type="RefSeq" id="WP_116393195.1">
    <property type="nucleotide sequence ID" value="NZ_QUQO01000002.1"/>
</dbReference>
<comment type="subcellular location">
    <subcellularLocation>
        <location evidence="1">Cell membrane</location>
        <topology evidence="1">Multi-pass membrane protein</topology>
    </subcellularLocation>
</comment>
<evidence type="ECO:0000313" key="10">
    <source>
        <dbReference type="Proteomes" id="UP000264589"/>
    </source>
</evidence>
<evidence type="ECO:0000313" key="9">
    <source>
        <dbReference type="EMBL" id="RFB01479.1"/>
    </source>
</evidence>
<dbReference type="PANTHER" id="PTHR32309">
    <property type="entry name" value="TYROSINE-PROTEIN KINASE"/>
    <property type="match status" value="1"/>
</dbReference>
<dbReference type="InterPro" id="IPR003856">
    <property type="entry name" value="LPS_length_determ_N"/>
</dbReference>
<keyword evidence="4 7" id="KW-1133">Transmembrane helix</keyword>